<dbReference type="RefSeq" id="WP_129061341.1">
    <property type="nucleotide sequence ID" value="NZ_NXIE01000002.1"/>
</dbReference>
<proteinExistence type="predicted"/>
<feature type="coiled-coil region" evidence="1">
    <location>
        <begin position="69"/>
        <end position="110"/>
    </location>
</feature>
<name>A0A4Q1B0C7_9BACT</name>
<dbReference type="OrthoDB" id="5347766at2"/>
<evidence type="ECO:0008006" key="4">
    <source>
        <dbReference type="Google" id="ProtNLM"/>
    </source>
</evidence>
<keyword evidence="3" id="KW-1185">Reference proteome</keyword>
<dbReference type="Proteomes" id="UP000289718">
    <property type="component" value="Unassembled WGS sequence"/>
</dbReference>
<dbReference type="AlphaFoldDB" id="A0A4Q1B0C7"/>
<reference evidence="2 3" key="1">
    <citation type="submission" date="2017-09" db="EMBL/GenBank/DDBJ databases">
        <title>Genomics of the genus Arcobacter.</title>
        <authorList>
            <person name="Perez-Cataluna A."/>
            <person name="Figueras M.J."/>
            <person name="Salas-Masso N."/>
        </authorList>
    </citation>
    <scope>NUCLEOTIDE SEQUENCE [LARGE SCALE GENOMIC DNA]</scope>
    <source>
        <strain evidence="2 3">F156-34</strain>
    </source>
</reference>
<keyword evidence="1" id="KW-0175">Coiled coil</keyword>
<sequence length="134" mass="15618">MIDKLYDLKKTQTDQKLMQKGQLQSKIDHIDTEVLLTQNKINTTGVQKYGAISDFTILAMHKNTMKLHIQKLEQQKKVYVSQLEGIVKEIIELQKEAEQYEYILSEEKKQRVLKVLKAEQEAADEYVQSKYISG</sequence>
<gene>
    <name evidence="2" type="ORF">CP965_06870</name>
</gene>
<organism evidence="2 3">
    <name type="scientific">Halarcobacter mediterraneus</name>
    <dbReference type="NCBI Taxonomy" id="2023153"/>
    <lineage>
        <taxon>Bacteria</taxon>
        <taxon>Pseudomonadati</taxon>
        <taxon>Campylobacterota</taxon>
        <taxon>Epsilonproteobacteria</taxon>
        <taxon>Campylobacterales</taxon>
        <taxon>Arcobacteraceae</taxon>
        <taxon>Halarcobacter</taxon>
    </lineage>
</organism>
<dbReference type="EMBL" id="NXIE01000002">
    <property type="protein sequence ID" value="RXK13519.1"/>
    <property type="molecule type" value="Genomic_DNA"/>
</dbReference>
<evidence type="ECO:0000256" key="1">
    <source>
        <dbReference type="SAM" id="Coils"/>
    </source>
</evidence>
<evidence type="ECO:0000313" key="2">
    <source>
        <dbReference type="EMBL" id="RXK13519.1"/>
    </source>
</evidence>
<evidence type="ECO:0000313" key="3">
    <source>
        <dbReference type="Proteomes" id="UP000289718"/>
    </source>
</evidence>
<protein>
    <recommendedName>
        <fullName evidence="4">Flagellar FliJ protein</fullName>
    </recommendedName>
</protein>
<accession>A0A4Q1B0C7</accession>
<comment type="caution">
    <text evidence="2">The sequence shown here is derived from an EMBL/GenBank/DDBJ whole genome shotgun (WGS) entry which is preliminary data.</text>
</comment>